<evidence type="ECO:0000259" key="2">
    <source>
        <dbReference type="Pfam" id="PF13632"/>
    </source>
</evidence>
<feature type="transmembrane region" description="Helical" evidence="1">
    <location>
        <begin position="688"/>
        <end position="708"/>
    </location>
</feature>
<name>A0A316UA38_9BASI</name>
<organism evidence="4 5">
    <name type="scientific">Pseudomicrostroma glucosiphilum</name>
    <dbReference type="NCBI Taxonomy" id="1684307"/>
    <lineage>
        <taxon>Eukaryota</taxon>
        <taxon>Fungi</taxon>
        <taxon>Dikarya</taxon>
        <taxon>Basidiomycota</taxon>
        <taxon>Ustilaginomycotina</taxon>
        <taxon>Exobasidiomycetes</taxon>
        <taxon>Microstromatales</taxon>
        <taxon>Microstromatales incertae sedis</taxon>
        <taxon>Pseudomicrostroma</taxon>
    </lineage>
</organism>
<protein>
    <submittedName>
        <fullName evidence="4">Uncharacterized protein</fullName>
    </submittedName>
</protein>
<keyword evidence="5" id="KW-1185">Reference proteome</keyword>
<feature type="transmembrane region" description="Helical" evidence="1">
    <location>
        <begin position="247"/>
        <end position="276"/>
    </location>
</feature>
<evidence type="ECO:0000313" key="5">
    <source>
        <dbReference type="Proteomes" id="UP000245942"/>
    </source>
</evidence>
<dbReference type="RefSeq" id="XP_025348501.1">
    <property type="nucleotide sequence ID" value="XM_025490276.1"/>
</dbReference>
<dbReference type="AlphaFoldDB" id="A0A316UA38"/>
<feature type="transmembrane region" description="Helical" evidence="1">
    <location>
        <begin position="209"/>
        <end position="235"/>
    </location>
</feature>
<keyword evidence="1" id="KW-0472">Membrane</keyword>
<dbReference type="Pfam" id="PF13632">
    <property type="entry name" value="Glyco_trans_2_3"/>
    <property type="match status" value="1"/>
</dbReference>
<feature type="transmembrane region" description="Helical" evidence="1">
    <location>
        <begin position="728"/>
        <end position="752"/>
    </location>
</feature>
<dbReference type="InterPro" id="IPR001173">
    <property type="entry name" value="Glyco_trans_2-like"/>
</dbReference>
<dbReference type="Pfam" id="PF25550">
    <property type="entry name" value="DUF7928"/>
    <property type="match status" value="1"/>
</dbReference>
<dbReference type="OrthoDB" id="38531at2759"/>
<dbReference type="EMBL" id="KZ819325">
    <property type="protein sequence ID" value="PWN21341.1"/>
    <property type="molecule type" value="Genomic_DNA"/>
</dbReference>
<accession>A0A316UA38</accession>
<gene>
    <name evidence="4" type="ORF">BCV69DRAFT_248092</name>
</gene>
<feature type="domain" description="Glycosyltransferase 2-like" evidence="2">
    <location>
        <begin position="456"/>
        <end position="669"/>
    </location>
</feature>
<feature type="transmembrane region" description="Helical" evidence="1">
    <location>
        <begin position="654"/>
        <end position="676"/>
    </location>
</feature>
<feature type="transmembrane region" description="Helical" evidence="1">
    <location>
        <begin position="782"/>
        <end position="802"/>
    </location>
</feature>
<sequence length="842" mass="93671">MAETLFRYAQRARLFSDNPMVWNGVALRLAKGRYVCSPPGDPRLQPWIQALALLNVTAVVSVTSTVVAGIVTSLPEDAEEIALAPEHRIQMIDTMEELASAKKAQGAAFVRSEARLLVWTDKVEELMTVAKEVESKMVRYVWQQATGGAISASAVGMDGCSREVSNPTPLQEEGVRIGAGGEKLITTKVINEKTGDIEALETHQERHTVVIAAVLHGLAIALNIFLCSLFFRALIIQSAVDGKWLRWAIAAAAPGLFIVILFFADNIIGGLCMVLGPVRQMNTNSRYYSSVPPERMRGSLPHVTIQMPVYKESLETVLAPTIESLNKAIQTYELQGGSASILVSEDGLLLVDEEERNKRLEFYDLHHVAWVARPGHSVDGYVRKGRFKKASNLNFTCALSLAVEKLLAAWRPTSGELFERWSYADETALYDDALAHALAEAHPLARASGNIRIGELILLIDCDTRVPEDCFLDAASEMTQCPEVAILQHCSGVMLVTENNYFEKGIGFFTRNVNFSISYCVANGDTAPFMGHNAFLRWSAMQEVAAPDPDTGIKTIWAEWTVSEDFEISMRLLMAGYITRWATYSNNGFLEGVSLTAQDELNRWQKYAFGVSELLFHPLYQWIYKGPFTHLFSSYVTAKQIPTHAKFGSASYMFSYYAIAVAFPLTIGLTLCQAWFAPTLDHAFMEPFKVWVSVMVVFSALGNVAYIICKYRAQAVSFTTSLIEHVSWLFFMIVFFSGVSYHVSTALIAHLVSYDMTWGSTIKDLEDSNFFREIPAIFKKNWGMLVLCLLILAGTGVVFGDVLPIEWQGHGGFFVYWPLVALTSGHVLYHLVLNPQLLRFSF</sequence>
<evidence type="ECO:0000259" key="3">
    <source>
        <dbReference type="Pfam" id="PF25550"/>
    </source>
</evidence>
<feature type="domain" description="DUF7928" evidence="3">
    <location>
        <begin position="1"/>
        <end position="146"/>
    </location>
</feature>
<feature type="transmembrane region" description="Helical" evidence="1">
    <location>
        <begin position="814"/>
        <end position="832"/>
    </location>
</feature>
<evidence type="ECO:0000256" key="1">
    <source>
        <dbReference type="SAM" id="Phobius"/>
    </source>
</evidence>
<dbReference type="GeneID" id="37012010"/>
<dbReference type="Gene3D" id="3.90.550.10">
    <property type="entry name" value="Spore Coat Polysaccharide Biosynthesis Protein SpsA, Chain A"/>
    <property type="match status" value="1"/>
</dbReference>
<reference evidence="4 5" key="1">
    <citation type="journal article" date="2018" name="Mol. Biol. Evol.">
        <title>Broad Genomic Sampling Reveals a Smut Pathogenic Ancestry of the Fungal Clade Ustilaginomycotina.</title>
        <authorList>
            <person name="Kijpornyongpan T."/>
            <person name="Mondo S.J."/>
            <person name="Barry K."/>
            <person name="Sandor L."/>
            <person name="Lee J."/>
            <person name="Lipzen A."/>
            <person name="Pangilinan J."/>
            <person name="LaButti K."/>
            <person name="Hainaut M."/>
            <person name="Henrissat B."/>
            <person name="Grigoriev I.V."/>
            <person name="Spatafora J.W."/>
            <person name="Aime M.C."/>
        </authorList>
    </citation>
    <scope>NUCLEOTIDE SEQUENCE [LARGE SCALE GENOMIC DNA]</scope>
    <source>
        <strain evidence="4 5">MCA 4718</strain>
    </source>
</reference>
<dbReference type="PANTHER" id="PTHR35408">
    <property type="entry name" value="CHROMOSOME 15, WHOLE GENOME SHOTGUN SEQUENCE"/>
    <property type="match status" value="1"/>
</dbReference>
<proteinExistence type="predicted"/>
<dbReference type="STRING" id="1684307.A0A316UA38"/>
<keyword evidence="1" id="KW-1133">Transmembrane helix</keyword>
<dbReference type="PANTHER" id="PTHR35408:SF3">
    <property type="entry name" value="GLYCOSYLTRANSFERASE 2-LIKE DOMAIN-CONTAINING PROTEIN"/>
    <property type="match status" value="1"/>
</dbReference>
<dbReference type="SUPFAM" id="SSF53448">
    <property type="entry name" value="Nucleotide-diphospho-sugar transferases"/>
    <property type="match status" value="1"/>
</dbReference>
<dbReference type="Proteomes" id="UP000245942">
    <property type="component" value="Unassembled WGS sequence"/>
</dbReference>
<dbReference type="InterPro" id="IPR029044">
    <property type="entry name" value="Nucleotide-diphossugar_trans"/>
</dbReference>
<evidence type="ECO:0000313" key="4">
    <source>
        <dbReference type="EMBL" id="PWN21341.1"/>
    </source>
</evidence>
<keyword evidence="1" id="KW-0812">Transmembrane</keyword>
<dbReference type="InterPro" id="IPR057688">
    <property type="entry name" value="DUF7928"/>
</dbReference>